<accession>A0A512AZM2</accession>
<evidence type="ECO:0000256" key="1">
    <source>
        <dbReference type="ARBA" id="ARBA00022603"/>
    </source>
</evidence>
<evidence type="ECO:0000313" key="7">
    <source>
        <dbReference type="EMBL" id="GEO05154.1"/>
    </source>
</evidence>
<organism evidence="7 8">
    <name type="scientific">Adhaeribacter aerolatus</name>
    <dbReference type="NCBI Taxonomy" id="670289"/>
    <lineage>
        <taxon>Bacteria</taxon>
        <taxon>Pseudomonadati</taxon>
        <taxon>Bacteroidota</taxon>
        <taxon>Cytophagia</taxon>
        <taxon>Cytophagales</taxon>
        <taxon>Hymenobacteraceae</taxon>
        <taxon>Adhaeribacter</taxon>
    </lineage>
</organism>
<evidence type="ECO:0000256" key="3">
    <source>
        <dbReference type="ARBA" id="ARBA00022691"/>
    </source>
</evidence>
<feature type="active site" description="Proton acceptor" evidence="4">
    <location>
        <position position="245"/>
    </location>
</feature>
<proteinExistence type="predicted"/>
<dbReference type="PROSITE" id="PS51683">
    <property type="entry name" value="SAM_OMT_II"/>
    <property type="match status" value="1"/>
</dbReference>
<evidence type="ECO:0000256" key="4">
    <source>
        <dbReference type="PIRSR" id="PIRSR005739-1"/>
    </source>
</evidence>
<dbReference type="InterPro" id="IPR036388">
    <property type="entry name" value="WH-like_DNA-bd_sf"/>
</dbReference>
<dbReference type="Pfam" id="PF00891">
    <property type="entry name" value="Methyltransf_2"/>
    <property type="match status" value="1"/>
</dbReference>
<dbReference type="SUPFAM" id="SSF46785">
    <property type="entry name" value="Winged helix' DNA-binding domain"/>
    <property type="match status" value="1"/>
</dbReference>
<sequence length="335" mass="36438">MEKEQSNNSDAFETLAQLTSGYCVARCLHVITELGVADVLESSPRTAPDLANAVGVSPDALGRMMRLLATFGVFQQEGEAFKHSPVSELLRSSHPQSMQPFVRLFGLPVYWNIYEKLTYSLQTGRPAAEKVVPEGLWDYFGAHPEDNKIFNAAMATKAVGQVAGVMAAYDFSGFKTIADIGGGRGHLLKAVLAATPTAKGLLFDLPHVVAEAAGLASERLSLQAGDFFKDPLPVADAYLVMEIIHDWADEEALMILQAIRQAAPAHAKLLLVEQLIPDAPGPHWSKMLDIHMLTLLGGRQRNLQEYQNLLAQAGFQLEREIQTFAGVSILEAVCV</sequence>
<dbReference type="GO" id="GO:0032259">
    <property type="term" value="P:methylation"/>
    <property type="evidence" value="ECO:0007669"/>
    <property type="project" value="UniProtKB-KW"/>
</dbReference>
<keyword evidence="1 7" id="KW-0489">Methyltransferase</keyword>
<dbReference type="PANTHER" id="PTHR43712">
    <property type="entry name" value="PUTATIVE (AFU_ORTHOLOGUE AFUA_4G14580)-RELATED"/>
    <property type="match status" value="1"/>
</dbReference>
<dbReference type="PANTHER" id="PTHR43712:SF2">
    <property type="entry name" value="O-METHYLTRANSFERASE CICE"/>
    <property type="match status" value="1"/>
</dbReference>
<evidence type="ECO:0000256" key="2">
    <source>
        <dbReference type="ARBA" id="ARBA00022679"/>
    </source>
</evidence>
<evidence type="ECO:0000313" key="8">
    <source>
        <dbReference type="Proteomes" id="UP000321532"/>
    </source>
</evidence>
<keyword evidence="8" id="KW-1185">Reference proteome</keyword>
<dbReference type="PIRSF" id="PIRSF005739">
    <property type="entry name" value="O-mtase"/>
    <property type="match status" value="1"/>
</dbReference>
<dbReference type="InterPro" id="IPR029063">
    <property type="entry name" value="SAM-dependent_MTases_sf"/>
</dbReference>
<dbReference type="SUPFAM" id="SSF53335">
    <property type="entry name" value="S-adenosyl-L-methionine-dependent methyltransferases"/>
    <property type="match status" value="1"/>
</dbReference>
<dbReference type="OrthoDB" id="9766840at2"/>
<feature type="domain" description="O-methyltransferase C-terminal" evidence="5">
    <location>
        <begin position="114"/>
        <end position="316"/>
    </location>
</feature>
<keyword evidence="2 7" id="KW-0808">Transferase</keyword>
<dbReference type="InterPro" id="IPR001077">
    <property type="entry name" value="COMT_C"/>
</dbReference>
<comment type="caution">
    <text evidence="7">The sequence shown here is derived from an EMBL/GenBank/DDBJ whole genome shotgun (WGS) entry which is preliminary data.</text>
</comment>
<dbReference type="InterPro" id="IPR012967">
    <property type="entry name" value="COMT_dimerisation"/>
</dbReference>
<dbReference type="InterPro" id="IPR016461">
    <property type="entry name" value="COMT-like"/>
</dbReference>
<dbReference type="GO" id="GO:0008171">
    <property type="term" value="F:O-methyltransferase activity"/>
    <property type="evidence" value="ECO:0007669"/>
    <property type="project" value="InterPro"/>
</dbReference>
<gene>
    <name evidence="7" type="ORF">AAE02nite_28180</name>
</gene>
<dbReference type="GO" id="GO:0046983">
    <property type="term" value="F:protein dimerization activity"/>
    <property type="evidence" value="ECO:0007669"/>
    <property type="project" value="InterPro"/>
</dbReference>
<feature type="domain" description="O-methyltransferase dimerisation" evidence="6">
    <location>
        <begin position="17"/>
        <end position="90"/>
    </location>
</feature>
<dbReference type="RefSeq" id="WP_146898508.1">
    <property type="nucleotide sequence ID" value="NZ_BJYS01000020.1"/>
</dbReference>
<reference evidence="7 8" key="1">
    <citation type="submission" date="2019-07" db="EMBL/GenBank/DDBJ databases">
        <title>Whole genome shotgun sequence of Adhaeribacter aerolatus NBRC 106133.</title>
        <authorList>
            <person name="Hosoyama A."/>
            <person name="Uohara A."/>
            <person name="Ohji S."/>
            <person name="Ichikawa N."/>
        </authorList>
    </citation>
    <scope>NUCLEOTIDE SEQUENCE [LARGE SCALE GENOMIC DNA]</scope>
    <source>
        <strain evidence="7 8">NBRC 106133</strain>
    </source>
</reference>
<dbReference type="Gene3D" id="3.40.50.150">
    <property type="entry name" value="Vaccinia Virus protein VP39"/>
    <property type="match status" value="1"/>
</dbReference>
<evidence type="ECO:0000259" key="5">
    <source>
        <dbReference type="Pfam" id="PF00891"/>
    </source>
</evidence>
<protein>
    <submittedName>
        <fullName evidence="7">Methyltransferase</fullName>
    </submittedName>
</protein>
<dbReference type="InterPro" id="IPR036390">
    <property type="entry name" value="WH_DNA-bd_sf"/>
</dbReference>
<dbReference type="Gene3D" id="1.10.287.1350">
    <property type="match status" value="1"/>
</dbReference>
<dbReference type="AlphaFoldDB" id="A0A512AZM2"/>
<dbReference type="Pfam" id="PF08100">
    <property type="entry name" value="Dimerisation"/>
    <property type="match status" value="1"/>
</dbReference>
<dbReference type="Gene3D" id="1.10.10.10">
    <property type="entry name" value="Winged helix-like DNA-binding domain superfamily/Winged helix DNA-binding domain"/>
    <property type="match status" value="1"/>
</dbReference>
<dbReference type="Proteomes" id="UP000321532">
    <property type="component" value="Unassembled WGS sequence"/>
</dbReference>
<keyword evidence="3" id="KW-0949">S-adenosyl-L-methionine</keyword>
<dbReference type="EMBL" id="BJYS01000020">
    <property type="protein sequence ID" value="GEO05154.1"/>
    <property type="molecule type" value="Genomic_DNA"/>
</dbReference>
<evidence type="ECO:0000259" key="6">
    <source>
        <dbReference type="Pfam" id="PF08100"/>
    </source>
</evidence>
<name>A0A512AZM2_9BACT</name>